<dbReference type="OrthoDB" id="417992at2759"/>
<dbReference type="EMBL" id="CAMXCT020005746">
    <property type="protein sequence ID" value="CAL1166552.1"/>
    <property type="molecule type" value="Genomic_DNA"/>
</dbReference>
<comment type="caution">
    <text evidence="3">The sequence shown here is derived from an EMBL/GenBank/DDBJ whole genome shotgun (WGS) entry which is preliminary data.</text>
</comment>
<evidence type="ECO:0000313" key="4">
    <source>
        <dbReference type="EMBL" id="CAL4800489.1"/>
    </source>
</evidence>
<dbReference type="EMBL" id="CAMXCT010005746">
    <property type="protein sequence ID" value="CAI4013177.1"/>
    <property type="molecule type" value="Genomic_DNA"/>
</dbReference>
<sequence>MGKMGEERQEEGEKHVNLNVGMKRASKFIADQMLEQRHLKVLHQILSTAWNRNGQVQSLSAAIALMGQYGVELPEEEVDRITSMEQDQQIAALVNRMPQDSNEQFQQFFLQLQLLVSTAMRVRDGLEDGTVEKVESALDDADSTGVTQHILRMAMVQAGNEATLQRQEYEAWVRETDEQMARLIRGQEDAMAAKKKLATLQARLQHDRDEHAEKASKVCMNFVTNSANSAKNACFQGWASWAKRAKQEGAIAKDYEDRLERIHHRLSSYRQSSLASMRSILDRKARAKITELMGEVLKLWQHVLDERKESDALSEQVEEMNSRLATAQGAQKETTRRVLERMNYASTMSLLLAAVEGWYLEVQDSKKQGDMQHLLAQAQSRLRAYLKGKNEASLKVLKMALGGCDTNIVTQAFACWKSHYSDAKDEAELEAAMRENDKVIQEYKSQHNKAAEAAMNRAARFYEENLLLEIFENWRIDSSVEGTVTRNQGKVDAKRQQLASVHQMFRSFAQQLESSLKKSVEAEKLERTAPLRRTRTLHKMDTGSVSLPDIHKASSPSPDWKAEVGQPRTAWG</sequence>
<dbReference type="EMBL" id="CAMXCT030005746">
    <property type="protein sequence ID" value="CAL4800489.1"/>
    <property type="molecule type" value="Genomic_DNA"/>
</dbReference>
<dbReference type="Proteomes" id="UP001152797">
    <property type="component" value="Unassembled WGS sequence"/>
</dbReference>
<name>A0A9P1DMN9_9DINO</name>
<evidence type="ECO:0000313" key="3">
    <source>
        <dbReference type="EMBL" id="CAI4013177.1"/>
    </source>
</evidence>
<evidence type="ECO:0000313" key="5">
    <source>
        <dbReference type="Proteomes" id="UP001152797"/>
    </source>
</evidence>
<accession>A0A9P1DMN9</accession>
<keyword evidence="1" id="KW-0175">Coiled coil</keyword>
<protein>
    <submittedName>
        <fullName evidence="4">NAD(+) synthase (Glutamine-hydrolyzing) (NAD(+ ) synthase [glutamine-hydrolyzing])</fullName>
    </submittedName>
</protein>
<feature type="region of interest" description="Disordered" evidence="2">
    <location>
        <begin position="527"/>
        <end position="572"/>
    </location>
</feature>
<evidence type="ECO:0000256" key="1">
    <source>
        <dbReference type="SAM" id="Coils"/>
    </source>
</evidence>
<reference evidence="3" key="1">
    <citation type="submission" date="2022-10" db="EMBL/GenBank/DDBJ databases">
        <authorList>
            <person name="Chen Y."/>
            <person name="Dougan E. K."/>
            <person name="Chan C."/>
            <person name="Rhodes N."/>
            <person name="Thang M."/>
        </authorList>
    </citation>
    <scope>NUCLEOTIDE SEQUENCE</scope>
</reference>
<evidence type="ECO:0000256" key="2">
    <source>
        <dbReference type="SAM" id="MobiDB-lite"/>
    </source>
</evidence>
<feature type="coiled-coil region" evidence="1">
    <location>
        <begin position="303"/>
        <end position="330"/>
    </location>
</feature>
<dbReference type="AlphaFoldDB" id="A0A9P1DMN9"/>
<reference evidence="4 5" key="2">
    <citation type="submission" date="2024-05" db="EMBL/GenBank/DDBJ databases">
        <authorList>
            <person name="Chen Y."/>
            <person name="Shah S."/>
            <person name="Dougan E. K."/>
            <person name="Thang M."/>
            <person name="Chan C."/>
        </authorList>
    </citation>
    <scope>NUCLEOTIDE SEQUENCE [LARGE SCALE GENOMIC DNA]</scope>
</reference>
<gene>
    <name evidence="3" type="ORF">C1SCF055_LOCUS38173</name>
</gene>
<proteinExistence type="predicted"/>
<keyword evidence="5" id="KW-1185">Reference proteome</keyword>
<organism evidence="3">
    <name type="scientific">Cladocopium goreaui</name>
    <dbReference type="NCBI Taxonomy" id="2562237"/>
    <lineage>
        <taxon>Eukaryota</taxon>
        <taxon>Sar</taxon>
        <taxon>Alveolata</taxon>
        <taxon>Dinophyceae</taxon>
        <taxon>Suessiales</taxon>
        <taxon>Symbiodiniaceae</taxon>
        <taxon>Cladocopium</taxon>
    </lineage>
</organism>